<dbReference type="Proteomes" id="UP000003571">
    <property type="component" value="Unassembled WGS sequence"/>
</dbReference>
<dbReference type="PATRIC" id="fig|907348.3.peg.1012"/>
<proteinExistence type="predicted"/>
<sequence length="429" mass="49460">MNDKEEFSFSNLSLKDICFYDAKLSGDDFVGIKHESGKLRVQFPLGYRKADDEKEIRKDILNLISVLSTFSDNEDSYILNDAQKAQSKAFPIHAYMFLIKDFLQNGYYSERETVYSRASSGKINWGRTIKQVKPQLVEGSSVYLEFVTRKTNHNENELISQIHKTLVFESFLKIGWIFSSFAPQKGALKFNSNLFRSVLNSKISQTFEEKKLLLFKNMLAIIDYMDSSSEEKSFYYGTEHFESVWERLVDTVFGESDKEKFYPKCRWIIDGKGEANFGNDIYKKYSLRPDTIMITGRGTQKQKIFVLDSKYYKYGVSKRDYDLPGTGSIVKQIAYAEFIEGKPDSLPGDVKNVLNEKEIYNAFILPGKSSVLGGELEYFGYSCADFKNETEKAYNKIYGIFLDVRTLMYRHIPHDKDMISQLANVIGNT</sequence>
<keyword evidence="1" id="KW-0378">Hydrolase</keyword>
<dbReference type="STRING" id="907348.TresaDRAFT_1552"/>
<dbReference type="InterPro" id="IPR018579">
    <property type="entry name" value="Restrct_endonuc_II_LlaJI"/>
</dbReference>
<evidence type="ECO:0000313" key="2">
    <source>
        <dbReference type="Proteomes" id="UP000003571"/>
    </source>
</evidence>
<keyword evidence="2" id="KW-1185">Reference proteome</keyword>
<accession>H7EJC7</accession>
<keyword evidence="1" id="KW-0255">Endonuclease</keyword>
<dbReference type="RefSeq" id="WP_002703418.1">
    <property type="nucleotide sequence ID" value="NZ_AGRW01000041.1"/>
</dbReference>
<name>H7EJC7_9SPIR</name>
<reference evidence="1 2" key="1">
    <citation type="submission" date="2011-09" db="EMBL/GenBank/DDBJ databases">
        <title>The draft genome of Treponema saccharophilum DSM 2985.</title>
        <authorList>
            <consortium name="US DOE Joint Genome Institute (JGI-PGF)"/>
            <person name="Lucas S."/>
            <person name="Copeland A."/>
            <person name="Lapidus A."/>
            <person name="Glavina del Rio T."/>
            <person name="Dalin E."/>
            <person name="Tice H."/>
            <person name="Bruce D."/>
            <person name="Goodwin L."/>
            <person name="Pitluck S."/>
            <person name="Peters L."/>
            <person name="Kyrpides N."/>
            <person name="Mavromatis K."/>
            <person name="Ivanova N."/>
            <person name="Markowitz V."/>
            <person name="Cheng J.-F."/>
            <person name="Hugenholtz P."/>
            <person name="Woyke T."/>
            <person name="Wu D."/>
            <person name="Gronow S."/>
            <person name="Wellnitz S."/>
            <person name="Brambilla E."/>
            <person name="Klenk H.-P."/>
            <person name="Eisen J.A."/>
        </authorList>
    </citation>
    <scope>NUCLEOTIDE SEQUENCE [LARGE SCALE GENOMIC DNA]</scope>
    <source>
        <strain evidence="1 2">DSM 2985</strain>
    </source>
</reference>
<keyword evidence="1" id="KW-0540">Nuclease</keyword>
<dbReference type="Pfam" id="PF09563">
    <property type="entry name" value="RE_LlaJI"/>
    <property type="match status" value="1"/>
</dbReference>
<dbReference type="eggNOG" id="ENOG502Z7P8">
    <property type="taxonomic scope" value="Bacteria"/>
</dbReference>
<comment type="caution">
    <text evidence="1">The sequence shown here is derived from an EMBL/GenBank/DDBJ whole genome shotgun (WGS) entry which is preliminary data.</text>
</comment>
<dbReference type="EMBL" id="AGRW01000041">
    <property type="protein sequence ID" value="EIC02288.1"/>
    <property type="molecule type" value="Genomic_DNA"/>
</dbReference>
<dbReference type="AlphaFoldDB" id="H7EJC7"/>
<dbReference type="GO" id="GO:0004519">
    <property type="term" value="F:endonuclease activity"/>
    <property type="evidence" value="ECO:0007669"/>
    <property type="project" value="UniProtKB-KW"/>
</dbReference>
<gene>
    <name evidence="1" type="ORF">TresaDRAFT_1552</name>
</gene>
<protein>
    <submittedName>
        <fullName evidence="1">Restriction endonuclease, type II, LlaJI</fullName>
    </submittedName>
</protein>
<evidence type="ECO:0000313" key="1">
    <source>
        <dbReference type="EMBL" id="EIC02288.1"/>
    </source>
</evidence>
<dbReference type="OrthoDB" id="9762266at2"/>
<organism evidence="1 2">
    <name type="scientific">Treponema saccharophilum DSM 2985</name>
    <dbReference type="NCBI Taxonomy" id="907348"/>
    <lineage>
        <taxon>Bacteria</taxon>
        <taxon>Pseudomonadati</taxon>
        <taxon>Spirochaetota</taxon>
        <taxon>Spirochaetia</taxon>
        <taxon>Spirochaetales</taxon>
        <taxon>Treponemataceae</taxon>
        <taxon>Treponema</taxon>
    </lineage>
</organism>